<dbReference type="PANTHER" id="PTHR42879:SF2">
    <property type="entry name" value="3-OXOACYL-[ACYL-CARRIER-PROTEIN] REDUCTASE FABG"/>
    <property type="match status" value="1"/>
</dbReference>
<dbReference type="InterPro" id="IPR002347">
    <property type="entry name" value="SDR_fam"/>
</dbReference>
<dbReference type="PRINTS" id="PR00081">
    <property type="entry name" value="GDHRDH"/>
</dbReference>
<dbReference type="PANTHER" id="PTHR42879">
    <property type="entry name" value="3-OXOACYL-(ACYL-CARRIER-PROTEIN) REDUCTASE"/>
    <property type="match status" value="1"/>
</dbReference>
<keyword evidence="3" id="KW-1185">Reference proteome</keyword>
<dbReference type="GO" id="GO:0003858">
    <property type="term" value="F:3-hydroxybutyrate dehydrogenase activity"/>
    <property type="evidence" value="ECO:0007669"/>
    <property type="project" value="InterPro"/>
</dbReference>
<dbReference type="InterPro" id="IPR011294">
    <property type="entry name" value="3-OHbutyrate_DH"/>
</dbReference>
<name>A0A1N6UWG3_9BACT</name>
<dbReference type="STRING" id="1077936.SAMN05421545_1111"/>
<evidence type="ECO:0000313" key="3">
    <source>
        <dbReference type="Proteomes" id="UP000185924"/>
    </source>
</evidence>
<dbReference type="FunFam" id="3.40.50.720:FF:000084">
    <property type="entry name" value="Short-chain dehydrogenase reductase"/>
    <property type="match status" value="1"/>
</dbReference>
<dbReference type="Gene3D" id="3.40.50.720">
    <property type="entry name" value="NAD(P)-binding Rossmann-like Domain"/>
    <property type="match status" value="1"/>
</dbReference>
<dbReference type="InterPro" id="IPR036291">
    <property type="entry name" value="NAD(P)-bd_dom_sf"/>
</dbReference>
<organism evidence="2 3">
    <name type="scientific">Pontibacter lucknowensis</name>
    <dbReference type="NCBI Taxonomy" id="1077936"/>
    <lineage>
        <taxon>Bacteria</taxon>
        <taxon>Pseudomonadati</taxon>
        <taxon>Bacteroidota</taxon>
        <taxon>Cytophagia</taxon>
        <taxon>Cytophagales</taxon>
        <taxon>Hymenobacteraceae</taxon>
        <taxon>Pontibacter</taxon>
    </lineage>
</organism>
<gene>
    <name evidence="2" type="ORF">SAMN05421545_1111</name>
</gene>
<evidence type="ECO:0000256" key="1">
    <source>
        <dbReference type="ARBA" id="ARBA00006484"/>
    </source>
</evidence>
<dbReference type="RefSeq" id="WP_007655102.1">
    <property type="nucleotide sequence ID" value="NZ_FTNM01000001.1"/>
</dbReference>
<protein>
    <submittedName>
        <fullName evidence="2">3-hydroxybutyrate dehydrogenase</fullName>
    </submittedName>
</protein>
<proteinExistence type="inferred from homology"/>
<dbReference type="NCBIfam" id="NF009093">
    <property type="entry name" value="PRK12429.1"/>
    <property type="match status" value="1"/>
</dbReference>
<dbReference type="InterPro" id="IPR020904">
    <property type="entry name" value="Sc_DH/Rdtase_CS"/>
</dbReference>
<dbReference type="PROSITE" id="PS00061">
    <property type="entry name" value="ADH_SHORT"/>
    <property type="match status" value="1"/>
</dbReference>
<dbReference type="Proteomes" id="UP000185924">
    <property type="component" value="Unassembled WGS sequence"/>
</dbReference>
<comment type="similarity">
    <text evidence="1">Belongs to the short-chain dehydrogenases/reductases (SDR) family.</text>
</comment>
<dbReference type="InterPro" id="IPR050259">
    <property type="entry name" value="SDR"/>
</dbReference>
<dbReference type="SUPFAM" id="SSF51735">
    <property type="entry name" value="NAD(P)-binding Rossmann-fold domains"/>
    <property type="match status" value="1"/>
</dbReference>
<dbReference type="EMBL" id="FTNM01000001">
    <property type="protein sequence ID" value="SIQ69908.1"/>
    <property type="molecule type" value="Genomic_DNA"/>
</dbReference>
<dbReference type="OrthoDB" id="9788235at2"/>
<dbReference type="GO" id="GO:0032787">
    <property type="term" value="P:monocarboxylic acid metabolic process"/>
    <property type="evidence" value="ECO:0007669"/>
    <property type="project" value="UniProtKB-ARBA"/>
</dbReference>
<dbReference type="Pfam" id="PF13561">
    <property type="entry name" value="adh_short_C2"/>
    <property type="match status" value="1"/>
</dbReference>
<sequence length="255" mass="27482">MKNAIITGGTSGIGLGIARLFAAQGYNLLLNGLEKYGQQIADELAQEHDVKVMFSSANMQYSDQIREMVQQAEQEFGQIDVLINNAGIQYVAPVDEFPEDRWDAIIAINMSATFHASKAVWPGMKARGFGRIINIASAHALRASEFKVAYVAAKHGVAGITKVLALEGAPYGITCNAICPGYVRTPLVEAQIADQARAHQMSETEVIEKVMLKKQPIKQFVEVEALGNLALYLASDAASQLTGAMLPVDGGWSAQ</sequence>
<dbReference type="AlphaFoldDB" id="A0A1N6UWG3"/>
<evidence type="ECO:0000313" key="2">
    <source>
        <dbReference type="EMBL" id="SIQ69908.1"/>
    </source>
</evidence>
<accession>A0A1N6UWG3</accession>
<reference evidence="3" key="1">
    <citation type="submission" date="2017-01" db="EMBL/GenBank/DDBJ databases">
        <authorList>
            <person name="Varghese N."/>
            <person name="Submissions S."/>
        </authorList>
    </citation>
    <scope>NUCLEOTIDE SEQUENCE [LARGE SCALE GENOMIC DNA]</scope>
    <source>
        <strain evidence="3">DM9</strain>
    </source>
</reference>
<dbReference type="PRINTS" id="PR00080">
    <property type="entry name" value="SDRFAMILY"/>
</dbReference>
<dbReference type="NCBIfam" id="TIGR01963">
    <property type="entry name" value="PHB_DH"/>
    <property type="match status" value="1"/>
</dbReference>